<evidence type="ECO:0000256" key="7">
    <source>
        <dbReference type="SAM" id="Phobius"/>
    </source>
</evidence>
<feature type="transmembrane region" description="Helical" evidence="7">
    <location>
        <begin position="179"/>
        <end position="196"/>
    </location>
</feature>
<accession>A0ABT3QDR9</accession>
<sequence length="341" mass="36803">MLLSDPTLAVFCLFCAAFFAAGLVRVMINLAVLDHPGDRSSHETPTPKGGGVGVMASFFLFFPLVQDITGHSVLRTDVFLTALATLFLAAISWFDDMYQWPAFIKLAAQCIASALVIAGGTAVAWPGHISGIILSVIWLLFITNAVNFMDGLNGLISGSLIAGNFFVAAVATYYGFPDLMWSALMMAACLLGFLPFNYPKAKIFLGDIGSQSCGLLAGTSALYMTRHTPLPSGWLLGPSLLFPLIFDVTFTLLRRTLARQSLMQAHRGHLYQVLHRSGMNAALITVCECLFVVWGGVVAVYVAHQPPVSGVCIALPLLLLPQMGWLALAVIRTKKHPVGRW</sequence>
<evidence type="ECO:0000256" key="3">
    <source>
        <dbReference type="ARBA" id="ARBA00022679"/>
    </source>
</evidence>
<keyword evidence="4 7" id="KW-0812">Transmembrane</keyword>
<dbReference type="PANTHER" id="PTHR22926">
    <property type="entry name" value="PHOSPHO-N-ACETYLMURAMOYL-PENTAPEPTIDE-TRANSFERASE"/>
    <property type="match status" value="1"/>
</dbReference>
<evidence type="ECO:0000256" key="5">
    <source>
        <dbReference type="ARBA" id="ARBA00022989"/>
    </source>
</evidence>
<keyword evidence="9" id="KW-1185">Reference proteome</keyword>
<evidence type="ECO:0000256" key="6">
    <source>
        <dbReference type="ARBA" id="ARBA00023136"/>
    </source>
</evidence>
<feature type="transmembrane region" description="Helical" evidence="7">
    <location>
        <begin position="308"/>
        <end position="331"/>
    </location>
</feature>
<keyword evidence="3" id="KW-0808">Transferase</keyword>
<proteinExistence type="predicted"/>
<feature type="transmembrane region" description="Helical" evidence="7">
    <location>
        <begin position="281"/>
        <end position="302"/>
    </location>
</feature>
<evidence type="ECO:0000313" key="9">
    <source>
        <dbReference type="Proteomes" id="UP001301152"/>
    </source>
</evidence>
<feature type="transmembrane region" description="Helical" evidence="7">
    <location>
        <begin position="155"/>
        <end position="173"/>
    </location>
</feature>
<keyword evidence="2" id="KW-1003">Cell membrane</keyword>
<keyword evidence="6 7" id="KW-0472">Membrane</keyword>
<dbReference type="RefSeq" id="WP_173559125.1">
    <property type="nucleotide sequence ID" value="NZ_JAPIUZ010000002.1"/>
</dbReference>
<feature type="transmembrane region" description="Helical" evidence="7">
    <location>
        <begin position="49"/>
        <end position="66"/>
    </location>
</feature>
<dbReference type="PANTHER" id="PTHR22926:SF3">
    <property type="entry name" value="UNDECAPRENYL-PHOSPHATE ALPHA-N-ACETYLGLUCOSAMINYL 1-PHOSPHATE TRANSFERASE"/>
    <property type="match status" value="1"/>
</dbReference>
<dbReference type="EMBL" id="JAPIUZ010000002">
    <property type="protein sequence ID" value="MCX2563433.1"/>
    <property type="molecule type" value="Genomic_DNA"/>
</dbReference>
<comment type="subcellular location">
    <subcellularLocation>
        <location evidence="1">Cell membrane</location>
        <topology evidence="1">Multi-pass membrane protein</topology>
    </subcellularLocation>
</comment>
<feature type="transmembrane region" description="Helical" evidence="7">
    <location>
        <begin position="131"/>
        <end position="148"/>
    </location>
</feature>
<dbReference type="Pfam" id="PF00953">
    <property type="entry name" value="Glycos_transf_4"/>
    <property type="match status" value="1"/>
</dbReference>
<feature type="transmembrane region" description="Helical" evidence="7">
    <location>
        <begin position="203"/>
        <end position="223"/>
    </location>
</feature>
<comment type="caution">
    <text evidence="8">The sequence shown here is derived from an EMBL/GenBank/DDBJ whole genome shotgun (WGS) entry which is preliminary data.</text>
</comment>
<dbReference type="Proteomes" id="UP001301152">
    <property type="component" value="Unassembled WGS sequence"/>
</dbReference>
<protein>
    <submittedName>
        <fullName evidence="8">Glycosyltransferase family 4 protein</fullName>
    </submittedName>
</protein>
<feature type="transmembrane region" description="Helical" evidence="7">
    <location>
        <begin position="6"/>
        <end position="28"/>
    </location>
</feature>
<keyword evidence="5 7" id="KW-1133">Transmembrane helix</keyword>
<evidence type="ECO:0000256" key="1">
    <source>
        <dbReference type="ARBA" id="ARBA00004651"/>
    </source>
</evidence>
<feature type="transmembrane region" description="Helical" evidence="7">
    <location>
        <begin position="235"/>
        <end position="253"/>
    </location>
</feature>
<feature type="transmembrane region" description="Helical" evidence="7">
    <location>
        <begin position="78"/>
        <end position="94"/>
    </location>
</feature>
<organism evidence="8 9">
    <name type="scientific">Acetobacter thailandicus</name>
    <dbReference type="NCBI Taxonomy" id="1502842"/>
    <lineage>
        <taxon>Bacteria</taxon>
        <taxon>Pseudomonadati</taxon>
        <taxon>Pseudomonadota</taxon>
        <taxon>Alphaproteobacteria</taxon>
        <taxon>Acetobacterales</taxon>
        <taxon>Acetobacteraceae</taxon>
        <taxon>Acetobacter</taxon>
    </lineage>
</organism>
<gene>
    <name evidence="8" type="ORF">OQ497_05580</name>
</gene>
<dbReference type="CDD" id="cd06854">
    <property type="entry name" value="GT_WbpL_WbcO_like"/>
    <property type="match status" value="1"/>
</dbReference>
<dbReference type="InterPro" id="IPR000715">
    <property type="entry name" value="Glycosyl_transferase_4"/>
</dbReference>
<evidence type="ECO:0000313" key="8">
    <source>
        <dbReference type="EMBL" id="MCX2563433.1"/>
    </source>
</evidence>
<reference evidence="8 9" key="1">
    <citation type="submission" date="2022-11" db="EMBL/GenBank/DDBJ databases">
        <title>Genome sequencing of Acetobacter type strain.</title>
        <authorList>
            <person name="Heo J."/>
            <person name="Lee D."/>
            <person name="Han B.-H."/>
            <person name="Hong S.-B."/>
            <person name="Kwon S.-W."/>
        </authorList>
    </citation>
    <scope>NUCLEOTIDE SEQUENCE [LARGE SCALE GENOMIC DNA]</scope>
    <source>
        <strain evidence="8 9">KACC 21253</strain>
    </source>
</reference>
<evidence type="ECO:0000256" key="2">
    <source>
        <dbReference type="ARBA" id="ARBA00022475"/>
    </source>
</evidence>
<evidence type="ECO:0000256" key="4">
    <source>
        <dbReference type="ARBA" id="ARBA00022692"/>
    </source>
</evidence>
<name>A0ABT3QDR9_9PROT</name>